<dbReference type="RefSeq" id="WP_143846766.1">
    <property type="nucleotide sequence ID" value="NZ_VLXZ01000001.1"/>
</dbReference>
<sequence>MIEKMIRSPITQLFCVGMLMIWFYVLAKPFPTLVPIVLVILVGFLIAFLILMFIHNKRNPNRKVRFFTMTPYELLEDDEGQQWVTNRACRKVYVMYWYAIPLMGALMVSFPYFPEVPLILLFILAIIQYSIMYIEIKRYLN</sequence>
<feature type="transmembrane region" description="Helical" evidence="1">
    <location>
        <begin position="33"/>
        <end position="54"/>
    </location>
</feature>
<comment type="caution">
    <text evidence="2">The sequence shown here is derived from an EMBL/GenBank/DDBJ whole genome shotgun (WGS) entry which is preliminary data.</text>
</comment>
<dbReference type="EMBL" id="VLXZ01000001">
    <property type="protein sequence ID" value="TSB48421.1"/>
    <property type="molecule type" value="Genomic_DNA"/>
</dbReference>
<evidence type="ECO:0000313" key="2">
    <source>
        <dbReference type="EMBL" id="TSB48421.1"/>
    </source>
</evidence>
<dbReference type="AlphaFoldDB" id="A0A554A410"/>
<proteinExistence type="predicted"/>
<keyword evidence="1" id="KW-1133">Transmembrane helix</keyword>
<feature type="transmembrane region" description="Helical" evidence="1">
    <location>
        <begin position="9"/>
        <end position="27"/>
    </location>
</feature>
<keyword evidence="1" id="KW-0812">Transmembrane</keyword>
<gene>
    <name evidence="2" type="ORF">FN960_02380</name>
</gene>
<feature type="transmembrane region" description="Helical" evidence="1">
    <location>
        <begin position="92"/>
        <end position="112"/>
    </location>
</feature>
<dbReference type="OrthoDB" id="2426546at2"/>
<organism evidence="2 3">
    <name type="scientific">Alkalicoccobacillus porphyridii</name>
    <dbReference type="NCBI Taxonomy" id="2597270"/>
    <lineage>
        <taxon>Bacteria</taxon>
        <taxon>Bacillati</taxon>
        <taxon>Bacillota</taxon>
        <taxon>Bacilli</taxon>
        <taxon>Bacillales</taxon>
        <taxon>Bacillaceae</taxon>
        <taxon>Alkalicoccobacillus</taxon>
    </lineage>
</organism>
<evidence type="ECO:0000256" key="1">
    <source>
        <dbReference type="SAM" id="Phobius"/>
    </source>
</evidence>
<accession>A0A554A410</accession>
<reference evidence="2 3" key="1">
    <citation type="submission" date="2019-07" db="EMBL/GenBank/DDBJ databases">
        <authorList>
            <person name="Park Y.J."/>
            <person name="Jeong S.E."/>
            <person name="Jung H.S."/>
        </authorList>
    </citation>
    <scope>NUCLEOTIDE SEQUENCE [LARGE SCALE GENOMIC DNA]</scope>
    <source>
        <strain evidence="3">P16(2019)</strain>
    </source>
</reference>
<keyword evidence="1" id="KW-0472">Membrane</keyword>
<protein>
    <recommendedName>
        <fullName evidence="4">MFS transporter</fullName>
    </recommendedName>
</protein>
<evidence type="ECO:0000313" key="3">
    <source>
        <dbReference type="Proteomes" id="UP000318521"/>
    </source>
</evidence>
<keyword evidence="3" id="KW-1185">Reference proteome</keyword>
<evidence type="ECO:0008006" key="4">
    <source>
        <dbReference type="Google" id="ProtNLM"/>
    </source>
</evidence>
<feature type="transmembrane region" description="Helical" evidence="1">
    <location>
        <begin position="118"/>
        <end position="136"/>
    </location>
</feature>
<name>A0A554A410_9BACI</name>
<dbReference type="Proteomes" id="UP000318521">
    <property type="component" value="Unassembled WGS sequence"/>
</dbReference>